<dbReference type="OrthoDB" id="423069at2759"/>
<proteinExistence type="predicted"/>
<reference evidence="4 5" key="1">
    <citation type="journal article" date="2014" name="Nat. Commun.">
        <title>Klebsormidium flaccidum genome reveals primary factors for plant terrestrial adaptation.</title>
        <authorList>
            <person name="Hori K."/>
            <person name="Maruyama F."/>
            <person name="Fujisawa T."/>
            <person name="Togashi T."/>
            <person name="Yamamoto N."/>
            <person name="Seo M."/>
            <person name="Sato S."/>
            <person name="Yamada T."/>
            <person name="Mori H."/>
            <person name="Tajima N."/>
            <person name="Moriyama T."/>
            <person name="Ikeuchi M."/>
            <person name="Watanabe M."/>
            <person name="Wada H."/>
            <person name="Kobayashi K."/>
            <person name="Saito M."/>
            <person name="Masuda T."/>
            <person name="Sasaki-Sekimoto Y."/>
            <person name="Mashiguchi K."/>
            <person name="Awai K."/>
            <person name="Shimojima M."/>
            <person name="Masuda S."/>
            <person name="Iwai M."/>
            <person name="Nobusawa T."/>
            <person name="Narise T."/>
            <person name="Kondo S."/>
            <person name="Saito H."/>
            <person name="Sato R."/>
            <person name="Murakawa M."/>
            <person name="Ihara Y."/>
            <person name="Oshima-Yamada Y."/>
            <person name="Ohtaka K."/>
            <person name="Satoh M."/>
            <person name="Sonobe K."/>
            <person name="Ishii M."/>
            <person name="Ohtani R."/>
            <person name="Kanamori-Sato M."/>
            <person name="Honoki R."/>
            <person name="Miyazaki D."/>
            <person name="Mochizuki H."/>
            <person name="Umetsu J."/>
            <person name="Higashi K."/>
            <person name="Shibata D."/>
            <person name="Kamiya Y."/>
            <person name="Sato N."/>
            <person name="Nakamura Y."/>
            <person name="Tabata S."/>
            <person name="Ida S."/>
            <person name="Kurokawa K."/>
            <person name="Ohta H."/>
        </authorList>
    </citation>
    <scope>NUCLEOTIDE SEQUENCE [LARGE SCALE GENOMIC DNA]</scope>
    <source>
        <strain evidence="4 5">NIES-2285</strain>
    </source>
</reference>
<evidence type="ECO:0000256" key="2">
    <source>
        <dbReference type="ARBA" id="ARBA00022640"/>
    </source>
</evidence>
<dbReference type="Proteomes" id="UP000054558">
    <property type="component" value="Unassembled WGS sequence"/>
</dbReference>
<protein>
    <recommendedName>
        <fullName evidence="3">Plastid lipid-associated protein/fibrillin conserved domain-containing protein</fullName>
    </recommendedName>
</protein>
<evidence type="ECO:0000313" key="4">
    <source>
        <dbReference type="EMBL" id="GAQ91539.1"/>
    </source>
</evidence>
<sequence length="155" mass="17460">MPEKTAKVLQILRNIDAKSCCPEISAESLTADWKLLWTTEKETLFILQRAGVFGTTAGDVWQVINAKEQTLNNIIEFPPSGRFAVAASIQPATNGNYNTVNFKFESAELVTPKWAIPVPPFGQGWFQTVYIDNEIRIAKDSRKDWLIVERSTRCP</sequence>
<dbReference type="AlphaFoldDB" id="A0A1Y1IPW8"/>
<dbReference type="OMA" id="MERAPYN"/>
<keyword evidence="2" id="KW-0934">Plastid</keyword>
<evidence type="ECO:0000256" key="1">
    <source>
        <dbReference type="ARBA" id="ARBA00004474"/>
    </source>
</evidence>
<dbReference type="PANTHER" id="PTHR31906">
    <property type="entry name" value="PLASTID-LIPID-ASSOCIATED PROTEIN 4, CHLOROPLASTIC-RELATED"/>
    <property type="match status" value="1"/>
</dbReference>
<accession>A0A1Y1IPW8</accession>
<dbReference type="InterPro" id="IPR006843">
    <property type="entry name" value="PAP/fibrillin_dom"/>
</dbReference>
<evidence type="ECO:0000259" key="3">
    <source>
        <dbReference type="Pfam" id="PF04755"/>
    </source>
</evidence>
<keyword evidence="5" id="KW-1185">Reference proteome</keyword>
<comment type="subcellular location">
    <subcellularLocation>
        <location evidence="1">Plastid</location>
    </subcellularLocation>
</comment>
<evidence type="ECO:0000313" key="5">
    <source>
        <dbReference type="Proteomes" id="UP000054558"/>
    </source>
</evidence>
<feature type="domain" description="Plastid lipid-associated protein/fibrillin conserved" evidence="3">
    <location>
        <begin position="3"/>
        <end position="148"/>
    </location>
</feature>
<gene>
    <name evidence="4" type="ORF">KFL_008030010</name>
</gene>
<dbReference type="Pfam" id="PF04755">
    <property type="entry name" value="PAP_fibrillin"/>
    <property type="match status" value="1"/>
</dbReference>
<name>A0A1Y1IPW8_KLENI</name>
<dbReference type="GO" id="GO:0009536">
    <property type="term" value="C:plastid"/>
    <property type="evidence" value="ECO:0007669"/>
    <property type="project" value="UniProtKB-SubCell"/>
</dbReference>
<dbReference type="InterPro" id="IPR039633">
    <property type="entry name" value="PAP"/>
</dbReference>
<organism evidence="4 5">
    <name type="scientific">Klebsormidium nitens</name>
    <name type="common">Green alga</name>
    <name type="synonym">Ulothrix nitens</name>
    <dbReference type="NCBI Taxonomy" id="105231"/>
    <lineage>
        <taxon>Eukaryota</taxon>
        <taxon>Viridiplantae</taxon>
        <taxon>Streptophyta</taxon>
        <taxon>Klebsormidiophyceae</taxon>
        <taxon>Klebsormidiales</taxon>
        <taxon>Klebsormidiaceae</taxon>
        <taxon>Klebsormidium</taxon>
    </lineage>
</organism>
<dbReference type="EMBL" id="DF237752">
    <property type="protein sequence ID" value="GAQ91539.1"/>
    <property type="molecule type" value="Genomic_DNA"/>
</dbReference>